<evidence type="ECO:0000256" key="1">
    <source>
        <dbReference type="ARBA" id="ARBA00022448"/>
    </source>
</evidence>
<protein>
    <submittedName>
        <fullName evidence="6">Plastocyanin/azurin family copper-binding protein</fullName>
    </submittedName>
</protein>
<feature type="domain" description="Blue (type 1) copper" evidence="5">
    <location>
        <begin position="80"/>
        <end position="201"/>
    </location>
</feature>
<evidence type="ECO:0000259" key="5">
    <source>
        <dbReference type="Pfam" id="PF00127"/>
    </source>
</evidence>
<dbReference type="PANTHER" id="PTHR38439">
    <property type="entry name" value="AURACYANIN-B"/>
    <property type="match status" value="1"/>
</dbReference>
<dbReference type="PANTHER" id="PTHR38439:SF3">
    <property type="entry name" value="COPPER-RESISTANT CUPROPROTEIN COPI"/>
    <property type="match status" value="1"/>
</dbReference>
<dbReference type="GO" id="GO:0009055">
    <property type="term" value="F:electron transfer activity"/>
    <property type="evidence" value="ECO:0007669"/>
    <property type="project" value="InterPro"/>
</dbReference>
<dbReference type="Pfam" id="PF00127">
    <property type="entry name" value="Copper-bind"/>
    <property type="match status" value="1"/>
</dbReference>
<accession>A0AAU8FIM1</accession>
<keyword evidence="3" id="KW-0249">Electron transport</keyword>
<sequence length="201" mass="22730">MPPGLFHQRFTPDDIRLGRDLREGNQVGEYPDNARLRGWLDIKSTLQLNQVVHDKEEREISHTSPEAPVEILKGKGTPVTVRLKVIEHEMKFDRKTFTVKPGQKVTIQFTNPDFMQHNLLIIKPGTLEKVGNAADLLAREANALALNYVPRMPEILYATELVSPEGNATLVFIAPEKPGDYPFLCTVPGHWRIMNGIMKVQ</sequence>
<dbReference type="GO" id="GO:0005507">
    <property type="term" value="F:copper ion binding"/>
    <property type="evidence" value="ECO:0007669"/>
    <property type="project" value="InterPro"/>
</dbReference>
<proteinExistence type="predicted"/>
<keyword evidence="2" id="KW-0479">Metal-binding</keyword>
<evidence type="ECO:0000256" key="3">
    <source>
        <dbReference type="ARBA" id="ARBA00022982"/>
    </source>
</evidence>
<keyword evidence="1" id="KW-0813">Transport</keyword>
<dbReference type="CDD" id="cd04233">
    <property type="entry name" value="Auracyanin"/>
    <property type="match status" value="1"/>
</dbReference>
<dbReference type="EMBL" id="CP159289">
    <property type="protein sequence ID" value="XCH23915.1"/>
    <property type="molecule type" value="Genomic_DNA"/>
</dbReference>
<dbReference type="InterPro" id="IPR008972">
    <property type="entry name" value="Cupredoxin"/>
</dbReference>
<reference evidence="6" key="1">
    <citation type="submission" date="2024-06" db="EMBL/GenBank/DDBJ databases">
        <title>Sequencing and assembly of the genome of Dyadobacter sp. strain 676, a symbiont of Cyamopsis tetragonoloba.</title>
        <authorList>
            <person name="Guro P."/>
            <person name="Sazanova A."/>
            <person name="Kuznetsova I."/>
            <person name="Belimov A."/>
            <person name="Safronova V."/>
        </authorList>
    </citation>
    <scope>NUCLEOTIDE SEQUENCE</scope>
    <source>
        <strain evidence="6">676</strain>
    </source>
</reference>
<evidence type="ECO:0000256" key="2">
    <source>
        <dbReference type="ARBA" id="ARBA00022723"/>
    </source>
</evidence>
<keyword evidence="4" id="KW-0186">Copper</keyword>
<dbReference type="SUPFAM" id="SSF49503">
    <property type="entry name" value="Cupredoxins"/>
    <property type="match status" value="1"/>
</dbReference>
<evidence type="ECO:0000256" key="4">
    <source>
        <dbReference type="ARBA" id="ARBA00023008"/>
    </source>
</evidence>
<evidence type="ECO:0000313" key="6">
    <source>
        <dbReference type="EMBL" id="XCH23915.1"/>
    </source>
</evidence>
<dbReference type="InterPro" id="IPR000923">
    <property type="entry name" value="BlueCu_1"/>
</dbReference>
<gene>
    <name evidence="6" type="ORF">ABV298_26955</name>
</gene>
<dbReference type="PROSITE" id="PS00196">
    <property type="entry name" value="COPPER_BLUE"/>
    <property type="match status" value="1"/>
</dbReference>
<dbReference type="InterPro" id="IPR028871">
    <property type="entry name" value="BlueCu_1_BS"/>
</dbReference>
<dbReference type="InterPro" id="IPR050845">
    <property type="entry name" value="Cu-binding_ET"/>
</dbReference>
<dbReference type="RefSeq" id="WP_353719239.1">
    <property type="nucleotide sequence ID" value="NZ_CP159289.1"/>
</dbReference>
<dbReference type="AlphaFoldDB" id="A0AAU8FIM1"/>
<dbReference type="Gene3D" id="2.60.40.420">
    <property type="entry name" value="Cupredoxins - blue copper proteins"/>
    <property type="match status" value="1"/>
</dbReference>
<organism evidence="6">
    <name type="scientific">Dyadobacter sp. 676</name>
    <dbReference type="NCBI Taxonomy" id="3088362"/>
    <lineage>
        <taxon>Bacteria</taxon>
        <taxon>Pseudomonadati</taxon>
        <taxon>Bacteroidota</taxon>
        <taxon>Cytophagia</taxon>
        <taxon>Cytophagales</taxon>
        <taxon>Spirosomataceae</taxon>
        <taxon>Dyadobacter</taxon>
    </lineage>
</organism>
<name>A0AAU8FIM1_9BACT</name>